<organism evidence="1 2">
    <name type="scientific">Sphagnum jensenii</name>
    <dbReference type="NCBI Taxonomy" id="128206"/>
    <lineage>
        <taxon>Eukaryota</taxon>
        <taxon>Viridiplantae</taxon>
        <taxon>Streptophyta</taxon>
        <taxon>Embryophyta</taxon>
        <taxon>Bryophyta</taxon>
        <taxon>Sphagnophytina</taxon>
        <taxon>Sphagnopsida</taxon>
        <taxon>Sphagnales</taxon>
        <taxon>Sphagnaceae</taxon>
        <taxon>Sphagnum</taxon>
    </lineage>
</organism>
<reference evidence="1 2" key="1">
    <citation type="submission" date="2024-03" db="EMBL/GenBank/DDBJ databases">
        <authorList>
            <consortium name="ELIXIR-Norway"/>
            <consortium name="Elixir Norway"/>
        </authorList>
    </citation>
    <scope>NUCLEOTIDE SEQUENCE [LARGE SCALE GENOMIC DNA]</scope>
</reference>
<dbReference type="Proteomes" id="UP001497522">
    <property type="component" value="Chromosome 2"/>
</dbReference>
<dbReference type="EMBL" id="OZ023703">
    <property type="protein sequence ID" value="CAK9872385.1"/>
    <property type="molecule type" value="Genomic_DNA"/>
</dbReference>
<protein>
    <submittedName>
        <fullName evidence="1">Uncharacterized protein</fullName>
    </submittedName>
</protein>
<accession>A0ABP1BAV2</accession>
<proteinExistence type="predicted"/>
<name>A0ABP1BAV2_9BRYO</name>
<gene>
    <name evidence="1" type="ORF">CSSPJE1EN2_LOCUS14982</name>
</gene>
<evidence type="ECO:0000313" key="1">
    <source>
        <dbReference type="EMBL" id="CAK9872385.1"/>
    </source>
</evidence>
<keyword evidence="2" id="KW-1185">Reference proteome</keyword>
<evidence type="ECO:0000313" key="2">
    <source>
        <dbReference type="Proteomes" id="UP001497522"/>
    </source>
</evidence>
<sequence>MLVCPVGDDVHRILLWWFATPKRENPILQQYQKRQPSDEGSKTGRLLHADRNFLAISWLAIGPILARGIKSIAPSTCNCREQLPEACLHPRKLATGD</sequence>